<feature type="domain" description="Serine aminopeptidase S33" evidence="1">
    <location>
        <begin position="25"/>
        <end position="260"/>
    </location>
</feature>
<dbReference type="Gene3D" id="3.40.50.1820">
    <property type="entry name" value="alpha/beta hydrolase"/>
    <property type="match status" value="1"/>
</dbReference>
<keyword evidence="3" id="KW-1185">Reference proteome</keyword>
<dbReference type="InterPro" id="IPR051044">
    <property type="entry name" value="MAG_DAG_Lipase"/>
</dbReference>
<dbReference type="Pfam" id="PF12146">
    <property type="entry name" value="Hydrolase_4"/>
    <property type="match status" value="1"/>
</dbReference>
<gene>
    <name evidence="2" type="ORF">ACFP81_10105</name>
</gene>
<sequence>MKPTPRAHPWAMSAPVEGYAWKAADPRAAVLLTHGLGEYAGRYVTHYSQLIPALLDAGYDVYAYDQRGHGRSRGARAIVDAELLVADHFAAREALRRQPLPVYALGHSLGGLITAASAARDPRGLRGVILSSPALLVGADQSPWLRGAAPLLARLAPSLPAAALDTAQLSRLPSAVEAYKSDPQIYQGKVSVMTAASMMQLGRQLWALYPAWQLPVLAVHGTQDRYTDPDGTRRFMADIASPDKTLLEVEGGYHELLNDEGASETLAAILGWLDSRTPA</sequence>
<dbReference type="InterPro" id="IPR029058">
    <property type="entry name" value="AB_hydrolase_fold"/>
</dbReference>
<organism evidence="2 3">
    <name type="scientific">Deinococcus lacus</name>
    <dbReference type="NCBI Taxonomy" id="392561"/>
    <lineage>
        <taxon>Bacteria</taxon>
        <taxon>Thermotogati</taxon>
        <taxon>Deinococcota</taxon>
        <taxon>Deinococci</taxon>
        <taxon>Deinococcales</taxon>
        <taxon>Deinococcaceae</taxon>
        <taxon>Deinococcus</taxon>
    </lineage>
</organism>
<evidence type="ECO:0000259" key="1">
    <source>
        <dbReference type="Pfam" id="PF12146"/>
    </source>
</evidence>
<dbReference type="GO" id="GO:0016787">
    <property type="term" value="F:hydrolase activity"/>
    <property type="evidence" value="ECO:0007669"/>
    <property type="project" value="UniProtKB-KW"/>
</dbReference>
<dbReference type="Proteomes" id="UP001596297">
    <property type="component" value="Unassembled WGS sequence"/>
</dbReference>
<dbReference type="InterPro" id="IPR022742">
    <property type="entry name" value="Hydrolase_4"/>
</dbReference>
<dbReference type="InterPro" id="IPR000073">
    <property type="entry name" value="AB_hydrolase_1"/>
</dbReference>
<dbReference type="EMBL" id="JBHSWD010000001">
    <property type="protein sequence ID" value="MFC6592312.1"/>
    <property type="molecule type" value="Genomic_DNA"/>
</dbReference>
<comment type="caution">
    <text evidence="2">The sequence shown here is derived from an EMBL/GenBank/DDBJ whole genome shotgun (WGS) entry which is preliminary data.</text>
</comment>
<dbReference type="PRINTS" id="PR00111">
    <property type="entry name" value="ABHYDROLASE"/>
</dbReference>
<keyword evidence="2" id="KW-0378">Hydrolase</keyword>
<dbReference type="PANTHER" id="PTHR11614">
    <property type="entry name" value="PHOSPHOLIPASE-RELATED"/>
    <property type="match status" value="1"/>
</dbReference>
<dbReference type="RefSeq" id="WP_380083331.1">
    <property type="nucleotide sequence ID" value="NZ_JBHSWD010000001.1"/>
</dbReference>
<name>A0ABW1YDA4_9DEIO</name>
<reference evidence="3" key="1">
    <citation type="journal article" date="2019" name="Int. J. Syst. Evol. Microbiol.">
        <title>The Global Catalogue of Microorganisms (GCM) 10K type strain sequencing project: providing services to taxonomists for standard genome sequencing and annotation.</title>
        <authorList>
            <consortium name="The Broad Institute Genomics Platform"/>
            <consortium name="The Broad Institute Genome Sequencing Center for Infectious Disease"/>
            <person name="Wu L."/>
            <person name="Ma J."/>
        </authorList>
    </citation>
    <scope>NUCLEOTIDE SEQUENCE [LARGE SCALE GENOMIC DNA]</scope>
    <source>
        <strain evidence="3">CGMCC 1.15772</strain>
    </source>
</reference>
<protein>
    <submittedName>
        <fullName evidence="2">Alpha/beta hydrolase</fullName>
    </submittedName>
</protein>
<evidence type="ECO:0000313" key="3">
    <source>
        <dbReference type="Proteomes" id="UP001596297"/>
    </source>
</evidence>
<accession>A0ABW1YDA4</accession>
<evidence type="ECO:0000313" key="2">
    <source>
        <dbReference type="EMBL" id="MFC6592312.1"/>
    </source>
</evidence>
<proteinExistence type="predicted"/>
<dbReference type="SUPFAM" id="SSF53474">
    <property type="entry name" value="alpha/beta-Hydrolases"/>
    <property type="match status" value="1"/>
</dbReference>